<keyword evidence="1" id="KW-0472">Membrane</keyword>
<evidence type="ECO:0000313" key="2">
    <source>
        <dbReference type="EMBL" id="MFC4105375.1"/>
    </source>
</evidence>
<dbReference type="RefSeq" id="WP_377542413.1">
    <property type="nucleotide sequence ID" value="NZ_JBHSBN010000002.1"/>
</dbReference>
<comment type="caution">
    <text evidence="2">The sequence shown here is derived from an EMBL/GenBank/DDBJ whole genome shotgun (WGS) entry which is preliminary data.</text>
</comment>
<name>A0ABV8KH14_9ACTN</name>
<organism evidence="2 3">
    <name type="scientific">Micromonospora zhanjiangensis</name>
    <dbReference type="NCBI Taxonomy" id="1522057"/>
    <lineage>
        <taxon>Bacteria</taxon>
        <taxon>Bacillati</taxon>
        <taxon>Actinomycetota</taxon>
        <taxon>Actinomycetes</taxon>
        <taxon>Micromonosporales</taxon>
        <taxon>Micromonosporaceae</taxon>
        <taxon>Micromonospora</taxon>
    </lineage>
</organism>
<protein>
    <submittedName>
        <fullName evidence="2">Transporter</fullName>
    </submittedName>
</protein>
<keyword evidence="1" id="KW-0812">Transmembrane</keyword>
<dbReference type="EMBL" id="JBHSBN010000002">
    <property type="protein sequence ID" value="MFC4105375.1"/>
    <property type="molecule type" value="Genomic_DNA"/>
</dbReference>
<dbReference type="Proteomes" id="UP001595868">
    <property type="component" value="Unassembled WGS sequence"/>
</dbReference>
<evidence type="ECO:0000256" key="1">
    <source>
        <dbReference type="SAM" id="Phobius"/>
    </source>
</evidence>
<accession>A0ABV8KH14</accession>
<sequence length="330" mass="35975">MIWLAWRQHRKKLLFTLVGFAALAALMVPIGLAMRHTYTDLGLPECARQLAAGGQPSGPGDSCEQAFNRFTNRYGALNLVAVLLLILPMLVGMFWGAPLVAREVEQGTHRFAWTQGVGRRHWALVQFGLAGGVTVAFAVLYGLGMSWWIDPLIHATREGRLGVVTFDLQGVVPIGYTLFAVALGIFAGTFWRRVLPAMAVTLLGFVAVRLALTTLVRPHYLPPRTFTAPVVDPTGGHGPPRGAWELAAGVRNADGRMVAPDSWVACPPGGKGPEGRACGADLGLDPGAYNWMQYQPADRFWPFQYIETGIFVALAALLLYFAVRRIRRIA</sequence>
<feature type="transmembrane region" description="Helical" evidence="1">
    <location>
        <begin position="168"/>
        <end position="187"/>
    </location>
</feature>
<keyword evidence="1" id="KW-1133">Transmembrane helix</keyword>
<feature type="transmembrane region" description="Helical" evidence="1">
    <location>
        <begin position="122"/>
        <end position="148"/>
    </location>
</feature>
<keyword evidence="3" id="KW-1185">Reference proteome</keyword>
<gene>
    <name evidence="2" type="ORF">ACFOX0_05400</name>
</gene>
<feature type="transmembrane region" description="Helical" evidence="1">
    <location>
        <begin position="76"/>
        <end position="101"/>
    </location>
</feature>
<reference evidence="3" key="1">
    <citation type="journal article" date="2019" name="Int. J. Syst. Evol. Microbiol.">
        <title>The Global Catalogue of Microorganisms (GCM) 10K type strain sequencing project: providing services to taxonomists for standard genome sequencing and annotation.</title>
        <authorList>
            <consortium name="The Broad Institute Genomics Platform"/>
            <consortium name="The Broad Institute Genome Sequencing Center for Infectious Disease"/>
            <person name="Wu L."/>
            <person name="Ma J."/>
        </authorList>
    </citation>
    <scope>NUCLEOTIDE SEQUENCE [LARGE SCALE GENOMIC DNA]</scope>
    <source>
        <strain evidence="3">2902at01</strain>
    </source>
</reference>
<feature type="transmembrane region" description="Helical" evidence="1">
    <location>
        <begin position="303"/>
        <end position="323"/>
    </location>
</feature>
<proteinExistence type="predicted"/>
<evidence type="ECO:0000313" key="3">
    <source>
        <dbReference type="Proteomes" id="UP001595868"/>
    </source>
</evidence>
<feature type="transmembrane region" description="Helical" evidence="1">
    <location>
        <begin position="194"/>
        <end position="212"/>
    </location>
</feature>